<dbReference type="EMBL" id="JAKKPZ010000011">
    <property type="protein sequence ID" value="KAI1715486.1"/>
    <property type="molecule type" value="Genomic_DNA"/>
</dbReference>
<gene>
    <name evidence="1" type="ORF">DdX_07803</name>
</gene>
<evidence type="ECO:0000313" key="1">
    <source>
        <dbReference type="EMBL" id="KAI1715486.1"/>
    </source>
</evidence>
<dbReference type="AlphaFoldDB" id="A0AAD4N8L6"/>
<organism evidence="1 2">
    <name type="scientific">Ditylenchus destructor</name>
    <dbReference type="NCBI Taxonomy" id="166010"/>
    <lineage>
        <taxon>Eukaryota</taxon>
        <taxon>Metazoa</taxon>
        <taxon>Ecdysozoa</taxon>
        <taxon>Nematoda</taxon>
        <taxon>Chromadorea</taxon>
        <taxon>Rhabditida</taxon>
        <taxon>Tylenchina</taxon>
        <taxon>Tylenchomorpha</taxon>
        <taxon>Sphaerularioidea</taxon>
        <taxon>Anguinidae</taxon>
        <taxon>Anguininae</taxon>
        <taxon>Ditylenchus</taxon>
    </lineage>
</organism>
<proteinExistence type="predicted"/>
<dbReference type="Proteomes" id="UP001201812">
    <property type="component" value="Unassembled WGS sequence"/>
</dbReference>
<reference evidence="1" key="1">
    <citation type="submission" date="2022-01" db="EMBL/GenBank/DDBJ databases">
        <title>Genome Sequence Resource for Two Populations of Ditylenchus destructor, the Migratory Endoparasitic Phytonematode.</title>
        <authorList>
            <person name="Zhang H."/>
            <person name="Lin R."/>
            <person name="Xie B."/>
        </authorList>
    </citation>
    <scope>NUCLEOTIDE SEQUENCE</scope>
    <source>
        <strain evidence="1">BazhouSP</strain>
    </source>
</reference>
<comment type="caution">
    <text evidence="1">The sequence shown here is derived from an EMBL/GenBank/DDBJ whole genome shotgun (WGS) entry which is preliminary data.</text>
</comment>
<keyword evidence="2" id="KW-1185">Reference proteome</keyword>
<evidence type="ECO:0000313" key="2">
    <source>
        <dbReference type="Proteomes" id="UP001201812"/>
    </source>
</evidence>
<name>A0AAD4N8L6_9BILA</name>
<accession>A0AAD4N8L6</accession>
<sequence>MPLLSRRSQPFALPYNSIYRVVTAPSPVSPVDNNPIEWITHYDEDGSTNDQYVISPHEKRGDHVQASLGNLIHAYFSPTMRRKPRGIPGHTSFGLQRTGGTILLG</sequence>
<protein>
    <submittedName>
        <fullName evidence="1">Uncharacterized protein</fullName>
    </submittedName>
</protein>